<dbReference type="GO" id="GO:0031097">
    <property type="term" value="C:medial cortex"/>
    <property type="evidence" value="ECO:0007669"/>
    <property type="project" value="TreeGrafter"/>
</dbReference>
<evidence type="ECO:0000256" key="1">
    <source>
        <dbReference type="ARBA" id="ARBA00022443"/>
    </source>
</evidence>
<dbReference type="CDD" id="cd07599">
    <property type="entry name" value="BAR_Rvs167p"/>
    <property type="match status" value="1"/>
</dbReference>
<dbReference type="Gene3D" id="2.30.30.40">
    <property type="entry name" value="SH3 Domains"/>
    <property type="match status" value="1"/>
</dbReference>
<reference evidence="4 5" key="1">
    <citation type="submission" date="2019-07" db="EMBL/GenBank/DDBJ databases">
        <title>Finished genome of Venturia effusa.</title>
        <authorList>
            <person name="Young C.A."/>
            <person name="Cox M.P."/>
            <person name="Ganley A.R.D."/>
            <person name="David W.J."/>
        </authorList>
    </citation>
    <scope>NUCLEOTIDE SEQUENCE [LARGE SCALE GENOMIC DNA]</scope>
    <source>
        <strain evidence="5">albino</strain>
    </source>
</reference>
<dbReference type="PANTHER" id="PTHR47174">
    <property type="entry name" value="BRIDGING INTEGRATOR 3"/>
    <property type="match status" value="1"/>
</dbReference>
<dbReference type="GO" id="GO:1990528">
    <property type="term" value="C:Rvs161p-Rvs167p complex"/>
    <property type="evidence" value="ECO:0007669"/>
    <property type="project" value="TreeGrafter"/>
</dbReference>
<evidence type="ECO:0000259" key="3">
    <source>
        <dbReference type="PROSITE" id="PS51021"/>
    </source>
</evidence>
<dbReference type="GO" id="GO:0008289">
    <property type="term" value="F:lipid binding"/>
    <property type="evidence" value="ECO:0007669"/>
    <property type="project" value="TreeGrafter"/>
</dbReference>
<dbReference type="Proteomes" id="UP000316270">
    <property type="component" value="Chromosome 14"/>
</dbReference>
<dbReference type="Gene3D" id="1.20.1270.60">
    <property type="entry name" value="Arfaptin homology (AH) domain/BAR domain"/>
    <property type="match status" value="1"/>
</dbReference>
<dbReference type="OrthoDB" id="2159336at2759"/>
<keyword evidence="5" id="KW-1185">Reference proteome</keyword>
<dbReference type="InterPro" id="IPR027267">
    <property type="entry name" value="AH/BAR_dom_sf"/>
</dbReference>
<dbReference type="InterPro" id="IPR036028">
    <property type="entry name" value="SH3-like_dom_sf"/>
</dbReference>
<evidence type="ECO:0000256" key="2">
    <source>
        <dbReference type="SAM" id="MobiDB-lite"/>
    </source>
</evidence>
<dbReference type="InterPro" id="IPR046982">
    <property type="entry name" value="BIN3/RVS161-like"/>
</dbReference>
<dbReference type="GO" id="GO:0006897">
    <property type="term" value="P:endocytosis"/>
    <property type="evidence" value="ECO:0007669"/>
    <property type="project" value="InterPro"/>
</dbReference>
<sequence length="653" mass="72171">MSWKGFQKSVVRAPQTVKAKFNVGEISKDAIYIDSERRFQDLETETKKLHDESKKYSEAINSMLTHQIEFSKACAEIYQPISGRVSDPDSFVQEGNPEGIRACEEYESIVRDLQETLAPELEMIESRVIKPADELMEIIKQVRKVAQKRDHKQLDYDRHRTALKKLQDKKDKTLKDEKAMYKAENDCEAATQDYNYFNELLKTELPQLFQLEREFIKPLFQSFYYMQLNVFYTLHERMQNIDIGYFDLTKDIEEGYEAARGEIKDEVEKLSIVKFKTTGGRRPGAPKYGNKPLAIEAGSSTGSKYEGRYGKLPAPAAQAQIEAPPPAYSPNAAFSPTNDNKVASYSPASTLTPPVSAGLLNAAKSKGPAPPPPKPKPAGLKGHVVKETVTALYDYEAQAEGDLSFTTGDVIEIITKTDNANECESRQRHSLLLNFNFYHKNGMSSRQSVGGRKPVKGEYIETDSGNKVSRRANISGTANITLGGKTVIMADVHLRGDLTRTKNPDPKATAAKPQAITSISIGKQTIIATGTVIKPPGRISRGVWTYYPMKIGDNVFIGPNSLISSADIKSHVHIGENCVLQPFCMIRENVKILPNTIVPAQMIVPPNSVVGGRPGRIIGEVGEGWGAAKDGNAGGGEGWVEGGDLRELVRSIR</sequence>
<dbReference type="PANTHER" id="PTHR47174:SF1">
    <property type="entry name" value="REDUCED VIABILITY UPON STARVATION PROTEIN 167"/>
    <property type="match status" value="1"/>
</dbReference>
<feature type="region of interest" description="Disordered" evidence="2">
    <location>
        <begin position="360"/>
        <end position="380"/>
    </location>
</feature>
<dbReference type="Pfam" id="PF00018">
    <property type="entry name" value="SH3_1"/>
    <property type="match status" value="1"/>
</dbReference>
<dbReference type="FunFam" id="1.20.1270.60:FF:000048">
    <property type="entry name" value="BAR adaptor protein RVS167"/>
    <property type="match status" value="1"/>
</dbReference>
<dbReference type="InterPro" id="IPR011004">
    <property type="entry name" value="Trimer_LpxA-like_sf"/>
</dbReference>
<dbReference type="Pfam" id="PF03114">
    <property type="entry name" value="BAR"/>
    <property type="match status" value="1"/>
</dbReference>
<dbReference type="Pfam" id="PF21711">
    <property type="entry name" value="DCTN5"/>
    <property type="match status" value="1"/>
</dbReference>
<dbReference type="SUPFAM" id="SSF50044">
    <property type="entry name" value="SH3-domain"/>
    <property type="match status" value="1"/>
</dbReference>
<feature type="domain" description="BAR" evidence="3">
    <location>
        <begin position="17"/>
        <end position="254"/>
    </location>
</feature>
<dbReference type="GO" id="GO:0030479">
    <property type="term" value="C:actin cortical patch"/>
    <property type="evidence" value="ECO:0007669"/>
    <property type="project" value="TreeGrafter"/>
</dbReference>
<dbReference type="InterPro" id="IPR047125">
    <property type="entry name" value="DCTN5"/>
</dbReference>
<dbReference type="GO" id="GO:0051666">
    <property type="term" value="P:actin cortical patch localization"/>
    <property type="evidence" value="ECO:0007669"/>
    <property type="project" value="InterPro"/>
</dbReference>
<dbReference type="CDD" id="cd03359">
    <property type="entry name" value="LbH_Dynactin_5"/>
    <property type="match status" value="1"/>
</dbReference>
<dbReference type="GO" id="GO:0043332">
    <property type="term" value="C:mating projection tip"/>
    <property type="evidence" value="ECO:0007669"/>
    <property type="project" value="TreeGrafter"/>
</dbReference>
<dbReference type="InterPro" id="IPR001452">
    <property type="entry name" value="SH3_domain"/>
</dbReference>
<dbReference type="PROSITE" id="PS51021">
    <property type="entry name" value="BAR"/>
    <property type="match status" value="1"/>
</dbReference>
<evidence type="ECO:0000313" key="4">
    <source>
        <dbReference type="EMBL" id="QDS75993.1"/>
    </source>
</evidence>
<dbReference type="InterPro" id="IPR004148">
    <property type="entry name" value="BAR_dom"/>
</dbReference>
<dbReference type="AlphaFoldDB" id="A0A517LK21"/>
<accession>A0A517LK21</accession>
<dbReference type="GO" id="GO:0097320">
    <property type="term" value="P:plasma membrane tubulation"/>
    <property type="evidence" value="ECO:0007669"/>
    <property type="project" value="TreeGrafter"/>
</dbReference>
<gene>
    <name evidence="4" type="ORF">FKW77_004427</name>
</gene>
<dbReference type="STRING" id="50376.A0A517LK21"/>
<name>A0A517LK21_9PEZI</name>
<dbReference type="SMART" id="SM00721">
    <property type="entry name" value="BAR"/>
    <property type="match status" value="1"/>
</dbReference>
<dbReference type="EMBL" id="CP042198">
    <property type="protein sequence ID" value="QDS75993.1"/>
    <property type="molecule type" value="Genomic_DNA"/>
</dbReference>
<organism evidence="4 5">
    <name type="scientific">Venturia effusa</name>
    <dbReference type="NCBI Taxonomy" id="50376"/>
    <lineage>
        <taxon>Eukaryota</taxon>
        <taxon>Fungi</taxon>
        <taxon>Dikarya</taxon>
        <taxon>Ascomycota</taxon>
        <taxon>Pezizomycotina</taxon>
        <taxon>Dothideomycetes</taxon>
        <taxon>Pleosporomycetidae</taxon>
        <taxon>Venturiales</taxon>
        <taxon>Venturiaceae</taxon>
        <taxon>Venturia</taxon>
    </lineage>
</organism>
<keyword evidence="1" id="KW-0728">SH3 domain</keyword>
<evidence type="ECO:0000313" key="5">
    <source>
        <dbReference type="Proteomes" id="UP000316270"/>
    </source>
</evidence>
<dbReference type="SUPFAM" id="SSF103657">
    <property type="entry name" value="BAR/IMD domain-like"/>
    <property type="match status" value="1"/>
</dbReference>
<proteinExistence type="predicted"/>
<dbReference type="SUPFAM" id="SSF51161">
    <property type="entry name" value="Trimeric LpxA-like enzymes"/>
    <property type="match status" value="1"/>
</dbReference>
<protein>
    <recommendedName>
        <fullName evidence="3">BAR domain-containing protein</fullName>
    </recommendedName>
</protein>
<dbReference type="Gene3D" id="2.160.10.10">
    <property type="entry name" value="Hexapeptide repeat proteins"/>
    <property type="match status" value="1"/>
</dbReference>